<evidence type="ECO:0000313" key="6">
    <source>
        <dbReference type="EMBL" id="VIO94863.1"/>
    </source>
</evidence>
<dbReference type="WBParaSite" id="Bm17554.1">
    <property type="protein sequence ID" value="Bm17554.1"/>
    <property type="gene ID" value="WBGene00268697"/>
</dbReference>
<proteinExistence type="predicted"/>
<dbReference type="SUPFAM" id="SSF48652">
    <property type="entry name" value="Tetraspanin"/>
    <property type="match status" value="1"/>
</dbReference>
<dbReference type="GO" id="GO:0016020">
    <property type="term" value="C:membrane"/>
    <property type="evidence" value="ECO:0007669"/>
    <property type="project" value="UniProtKB-SubCell"/>
</dbReference>
<keyword evidence="4 5" id="KW-0472">Membrane</keyword>
<dbReference type="STRING" id="6279.A0A5S6PDW3"/>
<dbReference type="Gene3D" id="1.10.1450.10">
    <property type="entry name" value="Tetraspanin"/>
    <property type="match status" value="1"/>
</dbReference>
<dbReference type="OrthoDB" id="5861075at2759"/>
<evidence type="ECO:0000256" key="5">
    <source>
        <dbReference type="SAM" id="Phobius"/>
    </source>
</evidence>
<reference evidence="7" key="1">
    <citation type="journal article" date="2007" name="Science">
        <title>Draft genome of the filarial nematode parasite Brugia malayi.</title>
        <authorList>
            <person name="Ghedin E."/>
            <person name="Wang S."/>
            <person name="Spiro D."/>
            <person name="Caler E."/>
            <person name="Zhao Q."/>
            <person name="Crabtree J."/>
            <person name="Allen J.E."/>
            <person name="Delcher A.L."/>
            <person name="Guiliano D.B."/>
            <person name="Miranda-Saavedra D."/>
            <person name="Angiuoli S.V."/>
            <person name="Creasy T."/>
            <person name="Amedeo P."/>
            <person name="Haas B."/>
            <person name="El-Sayed N.M."/>
            <person name="Wortman J.R."/>
            <person name="Feldblyum T."/>
            <person name="Tallon L."/>
            <person name="Schatz M."/>
            <person name="Shumway M."/>
            <person name="Koo H."/>
            <person name="Salzberg S.L."/>
            <person name="Schobel S."/>
            <person name="Pertea M."/>
            <person name="Pop M."/>
            <person name="White O."/>
            <person name="Barton G.J."/>
            <person name="Carlow C.K."/>
            <person name="Crawford M.J."/>
            <person name="Daub J."/>
            <person name="Dimmic M.W."/>
            <person name="Estes C.F."/>
            <person name="Foster J.M."/>
            <person name="Ganatra M."/>
            <person name="Gregory W.F."/>
            <person name="Johnson N.M."/>
            <person name="Jin J."/>
            <person name="Komuniecki R."/>
            <person name="Korf I."/>
            <person name="Kumar S."/>
            <person name="Laney S."/>
            <person name="Li B.W."/>
            <person name="Li W."/>
            <person name="Lindblom T.H."/>
            <person name="Lustigman S."/>
            <person name="Ma D."/>
            <person name="Maina C.V."/>
            <person name="Martin D.M."/>
            <person name="McCarter J.P."/>
            <person name="McReynolds L."/>
            <person name="Mitreva M."/>
            <person name="Nutman T.B."/>
            <person name="Parkinson J."/>
            <person name="Peregrin-Alvarez J.M."/>
            <person name="Poole C."/>
            <person name="Ren Q."/>
            <person name="Saunders L."/>
            <person name="Sluder A.E."/>
            <person name="Smith K."/>
            <person name="Stanke M."/>
            <person name="Unnasch T.R."/>
            <person name="Ware J."/>
            <person name="Wei A.D."/>
            <person name="Weil G."/>
            <person name="Williams D.J."/>
            <person name="Zhang Y."/>
            <person name="Williams S.A."/>
            <person name="Fraser-Liggett C."/>
            <person name="Slatko B."/>
            <person name="Blaxter M.L."/>
            <person name="Scott A.L."/>
        </authorList>
    </citation>
    <scope>NUCLEOTIDE SEQUENCE</scope>
    <source>
        <strain evidence="7">FR3</strain>
    </source>
</reference>
<dbReference type="Pfam" id="PF00335">
    <property type="entry name" value="Tetraspanin"/>
    <property type="match status" value="1"/>
</dbReference>
<feature type="transmembrane region" description="Helical" evidence="5">
    <location>
        <begin position="290"/>
        <end position="309"/>
    </location>
</feature>
<dbReference type="RefSeq" id="XP_042935261.1">
    <property type="nucleotide sequence ID" value="XM_043079327.1"/>
</dbReference>
<accession>A0A5S6PDW3</accession>
<dbReference type="AlphaFoldDB" id="A0A4E9FQH3"/>
<evidence type="ECO:0000313" key="7">
    <source>
        <dbReference type="Proteomes" id="UP000006672"/>
    </source>
</evidence>
<dbReference type="EMBL" id="CAAKNF010000193">
    <property type="protein sequence ID" value="VIO94863.1"/>
    <property type="molecule type" value="Genomic_DNA"/>
</dbReference>
<reference evidence="8" key="3">
    <citation type="submission" date="2019-12" db="UniProtKB">
        <authorList>
            <consortium name="WormBaseParasite"/>
        </authorList>
    </citation>
    <scope>IDENTIFICATION</scope>
</reference>
<gene>
    <name evidence="6 8" type="primary">Bm17554</name>
    <name evidence="6" type="ORF">BM_BM17554</name>
</gene>
<protein>
    <submittedName>
        <fullName evidence="8">Tetraspanin family protein</fullName>
    </submittedName>
</protein>
<evidence type="ECO:0000256" key="4">
    <source>
        <dbReference type="ARBA" id="ARBA00023136"/>
    </source>
</evidence>
<dbReference type="CTD" id="66058853"/>
<sequence length="347" mass="40668">MKRPSGLSIALMLMVLKSCIVFIVLYESFMLLVRPYLLSIKLYGQNNLLEFVIEYTIFSCIMVITDIITFLLLLDGNYETIKYFLIIILICQLIILFPFSLSGIILAITTQQASAKAFSSTWLENFHYIHYYSSNLTAPMLNETNLIEDLMDMNLTEQDFNTSNLIKDVIGVRELIENEPIIKKLDKYLTFVNSVQRQLECCGVEGSHEWLSLYSGTFALHKMTKKDLWWSDSWVPRRFTPSCCSETNFLCSIYLEKNKTNQPFYKNQIIGCRKKAISEITKNIKILCSFMIGAIFLQLILSPLIYFLIERRRRIERILYITRWKRQLEVLLQQQRKDVSNRNDQLL</sequence>
<feature type="transmembrane region" description="Helical" evidence="5">
    <location>
        <begin position="52"/>
        <end position="74"/>
    </location>
</feature>
<reference evidence="6" key="2">
    <citation type="submission" date="2019-04" db="EMBL/GenBank/DDBJ databases">
        <authorList>
            <person name="Howe K."/>
            <person name="Paulini M."/>
            <person name="Williams G."/>
        </authorList>
    </citation>
    <scope>NUCLEOTIDE SEQUENCE [LARGE SCALE GENOMIC DNA]</scope>
    <source>
        <strain evidence="6">FR3</strain>
    </source>
</reference>
<dbReference type="InterPro" id="IPR018499">
    <property type="entry name" value="Tetraspanin/Peripherin"/>
</dbReference>
<feature type="transmembrane region" description="Helical" evidence="5">
    <location>
        <begin position="83"/>
        <end position="108"/>
    </location>
</feature>
<keyword evidence="2 5" id="KW-0812">Transmembrane</keyword>
<evidence type="ECO:0000256" key="2">
    <source>
        <dbReference type="ARBA" id="ARBA00022692"/>
    </source>
</evidence>
<accession>A0A4E9FQH3</accession>
<dbReference type="KEGG" id="bmy:BM_BM17554"/>
<keyword evidence="7" id="KW-1185">Reference proteome</keyword>
<comment type="subcellular location">
    <subcellularLocation>
        <location evidence="1">Membrane</location>
        <topology evidence="1">Multi-pass membrane protein</topology>
    </subcellularLocation>
</comment>
<organism evidence="6">
    <name type="scientific">Brugia malayi</name>
    <name type="common">Filarial nematode worm</name>
    <dbReference type="NCBI Taxonomy" id="6279"/>
    <lineage>
        <taxon>Eukaryota</taxon>
        <taxon>Metazoa</taxon>
        <taxon>Ecdysozoa</taxon>
        <taxon>Nematoda</taxon>
        <taxon>Chromadorea</taxon>
        <taxon>Rhabditida</taxon>
        <taxon>Spirurina</taxon>
        <taxon>Spiruromorpha</taxon>
        <taxon>Filarioidea</taxon>
        <taxon>Onchocercidae</taxon>
        <taxon>Brugia</taxon>
    </lineage>
</organism>
<keyword evidence="3 5" id="KW-1133">Transmembrane helix</keyword>
<dbReference type="InterPro" id="IPR008952">
    <property type="entry name" value="Tetraspanin_EC2_sf"/>
</dbReference>
<evidence type="ECO:0000256" key="1">
    <source>
        <dbReference type="ARBA" id="ARBA00004141"/>
    </source>
</evidence>
<evidence type="ECO:0000313" key="8">
    <source>
        <dbReference type="WBParaSite" id="Bm17554.1"/>
    </source>
</evidence>
<feature type="transmembrane region" description="Helical" evidence="5">
    <location>
        <begin position="7"/>
        <end position="32"/>
    </location>
</feature>
<dbReference type="Proteomes" id="UP000006672">
    <property type="component" value="Unassembled WGS sequence"/>
</dbReference>
<evidence type="ECO:0000256" key="3">
    <source>
        <dbReference type="ARBA" id="ARBA00022989"/>
    </source>
</evidence>
<dbReference type="GeneID" id="66058853"/>
<name>A0A4E9FQH3_BRUMA</name>